<sequence>MEKQRGHTGKVKGATALPAELLAQSNHDPYFLPEGLEVWAGEPLYILVALWCLHQGVWINRNQIAAAFRTGSRRASMVLGYISRRTNCIDCQVRTCTGEKPAVRYCEILVTEVRLHDKKGKSGIPPPPVKKRKQAKGVRLNHVGNAGKEERELLRRLWGRRAGNAGEDNLI</sequence>
<dbReference type="Proteomes" id="UP000254463">
    <property type="component" value="Unassembled WGS sequence"/>
</dbReference>
<accession>A0A7D8J0H1</accession>
<evidence type="ECO:0000313" key="2">
    <source>
        <dbReference type="Proteomes" id="UP000254463"/>
    </source>
</evidence>
<proteinExistence type="predicted"/>
<evidence type="ECO:0000313" key="1">
    <source>
        <dbReference type="EMBL" id="SUF97907.1"/>
    </source>
</evidence>
<dbReference type="GO" id="GO:0006351">
    <property type="term" value="P:DNA-templated transcription"/>
    <property type="evidence" value="ECO:0007669"/>
    <property type="project" value="InterPro"/>
</dbReference>
<dbReference type="Gene3D" id="1.10.10.10">
    <property type="entry name" value="Winged helix-like DNA-binding domain superfamily/Winged helix DNA-binding domain"/>
    <property type="match status" value="1"/>
</dbReference>
<protein>
    <submittedName>
        <fullName evidence="1">Positive regulator GrlA</fullName>
    </submittedName>
</protein>
<dbReference type="InterPro" id="IPR036388">
    <property type="entry name" value="WH-like_DNA-bd_sf"/>
</dbReference>
<dbReference type="EMBL" id="UGWV01000002">
    <property type="protein sequence ID" value="SUF97907.1"/>
    <property type="molecule type" value="Genomic_DNA"/>
</dbReference>
<organism evidence="1 2">
    <name type="scientific">Salmonella enterica</name>
    <name type="common">Salmonella choleraesuis</name>
    <dbReference type="NCBI Taxonomy" id="28901"/>
    <lineage>
        <taxon>Bacteria</taxon>
        <taxon>Pseudomonadati</taxon>
        <taxon>Pseudomonadota</taxon>
        <taxon>Gammaproteobacteria</taxon>
        <taxon>Enterobacterales</taxon>
        <taxon>Enterobacteriaceae</taxon>
        <taxon>Salmonella</taxon>
    </lineage>
</organism>
<dbReference type="AlphaFoldDB" id="A0A7D8J0H1"/>
<gene>
    <name evidence="1" type="ORF">NCTC6385_04964</name>
</gene>
<reference evidence="1 2" key="1">
    <citation type="submission" date="2018-06" db="EMBL/GenBank/DDBJ databases">
        <authorList>
            <consortium name="Pathogen Informatics"/>
            <person name="Doyle S."/>
        </authorList>
    </citation>
    <scope>NUCLEOTIDE SEQUENCE [LARGE SCALE GENOMIC DNA]</scope>
    <source>
        <strain evidence="1 2">NCTC6385</strain>
    </source>
</reference>
<dbReference type="InterPro" id="IPR020357">
    <property type="entry name" value="Tscrpt_reg_CaiF/GrlA"/>
</dbReference>
<dbReference type="Pfam" id="PF07180">
    <property type="entry name" value="CaiF_GrlA"/>
    <property type="match status" value="1"/>
</dbReference>
<name>A0A7D8J0H1_SALER</name>